<evidence type="ECO:0000313" key="2">
    <source>
        <dbReference type="EMBL" id="MBB3183366.1"/>
    </source>
</evidence>
<comment type="caution">
    <text evidence="2">The sequence shown here is derived from an EMBL/GenBank/DDBJ whole genome shotgun (WGS) entry which is preliminary data.</text>
</comment>
<feature type="domain" description="HNH nuclease" evidence="1">
    <location>
        <begin position="274"/>
        <end position="325"/>
    </location>
</feature>
<accession>A0A7W5GYQ2</accession>
<gene>
    <name evidence="2" type="ORF">FHR95_000907</name>
</gene>
<dbReference type="Proteomes" id="UP000563050">
    <property type="component" value="Unassembled WGS sequence"/>
</dbReference>
<sequence length="380" mass="42856">MQGIQVDPYRFEFLFGLFSDFVEQKSGQKFTGFQDNAYLKREEGYKQELHFEGRGKLDVESWKESDIGSGKIVGNVISAIELSGNNTVPWQARFGDEQRPHHGLHLALDDKALLEGVERTLYNLYRQDRDGACFDELVRLLGRKYSLLAYLMFLKDSSRYLPIATTSFDRAFELLGVDIKTTAKCSWENYIGFLDAINQVRLLLEGRLSNSVRLLDAHSFVWMLVAQLSQEVDLERSVSDFGRREKTERESIVRSRIGQGVFRKSLLADWGNACAVTSCANTSLLVASHIKPWARCDNDERLDPSNGLLLSPTLDACFDAGYITFADDRSIIISDALSPEDAASLGVDAGLKLSRITPEHCQYLQHHREHVFKAAGKEGE</sequence>
<evidence type="ECO:0000313" key="3">
    <source>
        <dbReference type="Proteomes" id="UP000563050"/>
    </source>
</evidence>
<dbReference type="InterPro" id="IPR003615">
    <property type="entry name" value="HNH_nuc"/>
</dbReference>
<keyword evidence="3" id="KW-1185">Reference proteome</keyword>
<dbReference type="EMBL" id="JACHXQ010000002">
    <property type="protein sequence ID" value="MBB3183366.1"/>
    <property type="molecule type" value="Genomic_DNA"/>
</dbReference>
<proteinExistence type="predicted"/>
<protein>
    <recommendedName>
        <fullName evidence="1">HNH nuclease domain-containing protein</fullName>
    </recommendedName>
</protein>
<evidence type="ECO:0000259" key="1">
    <source>
        <dbReference type="Pfam" id="PF13391"/>
    </source>
</evidence>
<organism evidence="2 3">
    <name type="scientific">Halomonas fontilapidosi</name>
    <dbReference type="NCBI Taxonomy" id="616675"/>
    <lineage>
        <taxon>Bacteria</taxon>
        <taxon>Pseudomonadati</taxon>
        <taxon>Pseudomonadota</taxon>
        <taxon>Gammaproteobacteria</taxon>
        <taxon>Oceanospirillales</taxon>
        <taxon>Halomonadaceae</taxon>
        <taxon>Halomonas</taxon>
    </lineage>
</organism>
<dbReference type="AlphaFoldDB" id="A0A7W5GYQ2"/>
<dbReference type="RefSeq" id="WP_183313532.1">
    <property type="nucleotide sequence ID" value="NZ_JACHXQ010000002.1"/>
</dbReference>
<dbReference type="Pfam" id="PF13391">
    <property type="entry name" value="HNH_2"/>
    <property type="match status" value="1"/>
</dbReference>
<reference evidence="2 3" key="1">
    <citation type="submission" date="2020-08" db="EMBL/GenBank/DDBJ databases">
        <title>Genomic Encyclopedia of Type Strains, Phase III (KMG-III): the genomes of soil and plant-associated and newly described type strains.</title>
        <authorList>
            <person name="Whitman W."/>
        </authorList>
    </citation>
    <scope>NUCLEOTIDE SEQUENCE [LARGE SCALE GENOMIC DNA]</scope>
    <source>
        <strain evidence="2 3">CECT 7341</strain>
    </source>
</reference>
<name>A0A7W5GYQ2_9GAMM</name>